<keyword evidence="2" id="KW-1185">Reference proteome</keyword>
<accession>A0A942E1H2</accession>
<evidence type="ECO:0000313" key="2">
    <source>
        <dbReference type="Proteomes" id="UP000680348"/>
    </source>
</evidence>
<sequence>MLMMVAPVAAADLPKGVYLRSQDLCAQARKESLQAVIEAGNAMLSARGIDAIEYNCEFVQVTRASRIPTWLVDAVCEEPDYIWPDVLTVTERMAGQLDVVSVKLDEPESGAIDNGGTFFLCEGLTAP</sequence>
<name>A0A942E1H2_9HYPH</name>
<organism evidence="1 2">
    <name type="scientific">Pseudaminobacter soli</name>
    <name type="common">ex Zhang et al. 2022</name>
    <dbReference type="NCBI Taxonomy" id="2831468"/>
    <lineage>
        <taxon>Bacteria</taxon>
        <taxon>Pseudomonadati</taxon>
        <taxon>Pseudomonadota</taxon>
        <taxon>Alphaproteobacteria</taxon>
        <taxon>Hyphomicrobiales</taxon>
        <taxon>Phyllobacteriaceae</taxon>
        <taxon>Pseudaminobacter</taxon>
    </lineage>
</organism>
<dbReference type="EMBL" id="JAGWCR010000013">
    <property type="protein sequence ID" value="MBS3651373.1"/>
    <property type="molecule type" value="Genomic_DNA"/>
</dbReference>
<evidence type="ECO:0000313" key="1">
    <source>
        <dbReference type="EMBL" id="MBS3651373.1"/>
    </source>
</evidence>
<protein>
    <submittedName>
        <fullName evidence="1">Uncharacterized protein</fullName>
    </submittedName>
</protein>
<dbReference type="Proteomes" id="UP000680348">
    <property type="component" value="Unassembled WGS sequence"/>
</dbReference>
<gene>
    <name evidence="1" type="ORF">KEU06_22415</name>
</gene>
<comment type="caution">
    <text evidence="1">The sequence shown here is derived from an EMBL/GenBank/DDBJ whole genome shotgun (WGS) entry which is preliminary data.</text>
</comment>
<dbReference type="AlphaFoldDB" id="A0A942E1H2"/>
<reference evidence="1" key="1">
    <citation type="submission" date="2021-04" db="EMBL/GenBank/DDBJ databases">
        <title>Pseudaminobacter soli sp. nov., isolated from paddy soil contaminated by heavy metals.</title>
        <authorList>
            <person name="Zhang K."/>
        </authorList>
    </citation>
    <scope>NUCLEOTIDE SEQUENCE</scope>
    <source>
        <strain evidence="1">19-2017</strain>
    </source>
</reference>
<proteinExistence type="predicted"/>